<dbReference type="InterPro" id="IPR006750">
    <property type="entry name" value="YdcZ"/>
</dbReference>
<feature type="transmembrane region" description="Helical" evidence="1">
    <location>
        <begin position="37"/>
        <end position="58"/>
    </location>
</feature>
<dbReference type="EMBL" id="CP114976">
    <property type="protein sequence ID" value="WBE25121.1"/>
    <property type="molecule type" value="Genomic_DNA"/>
</dbReference>
<protein>
    <submittedName>
        <fullName evidence="2">DMT family transporter</fullName>
    </submittedName>
</protein>
<dbReference type="RefSeq" id="WP_269818067.1">
    <property type="nucleotide sequence ID" value="NZ_CP114976.1"/>
</dbReference>
<evidence type="ECO:0000256" key="1">
    <source>
        <dbReference type="SAM" id="Phobius"/>
    </source>
</evidence>
<name>A0AAF0AK58_9GAMM</name>
<dbReference type="Pfam" id="PF04657">
    <property type="entry name" value="DMT_YdcZ"/>
    <property type="match status" value="1"/>
</dbReference>
<dbReference type="AlphaFoldDB" id="A0AAF0AK58"/>
<gene>
    <name evidence="2" type="ORF">O6P33_12325</name>
</gene>
<dbReference type="Proteomes" id="UP001212189">
    <property type="component" value="Chromosome"/>
</dbReference>
<feature type="transmembrane region" description="Helical" evidence="1">
    <location>
        <begin position="6"/>
        <end position="30"/>
    </location>
</feature>
<proteinExistence type="predicted"/>
<feature type="transmembrane region" description="Helical" evidence="1">
    <location>
        <begin position="73"/>
        <end position="92"/>
    </location>
</feature>
<dbReference type="KEGG" id="dce:O6P33_12325"/>
<keyword evidence="1" id="KW-1133">Transmembrane helix</keyword>
<organism evidence="2 3">
    <name type="scientific">Denitrificimonas caeni</name>
    <dbReference type="NCBI Taxonomy" id="521720"/>
    <lineage>
        <taxon>Bacteria</taxon>
        <taxon>Pseudomonadati</taxon>
        <taxon>Pseudomonadota</taxon>
        <taxon>Gammaproteobacteria</taxon>
        <taxon>Pseudomonadales</taxon>
        <taxon>Pseudomonadaceae</taxon>
        <taxon>Denitrificimonas</taxon>
    </lineage>
</organism>
<dbReference type="GO" id="GO:0005886">
    <property type="term" value="C:plasma membrane"/>
    <property type="evidence" value="ECO:0007669"/>
    <property type="project" value="TreeGrafter"/>
</dbReference>
<keyword evidence="3" id="KW-1185">Reference proteome</keyword>
<dbReference type="PANTHER" id="PTHR34821:SF2">
    <property type="entry name" value="INNER MEMBRANE PROTEIN YDCZ"/>
    <property type="match status" value="1"/>
</dbReference>
<keyword evidence="1" id="KW-0472">Membrane</keyword>
<feature type="transmembrane region" description="Helical" evidence="1">
    <location>
        <begin position="128"/>
        <end position="147"/>
    </location>
</feature>
<dbReference type="PANTHER" id="PTHR34821">
    <property type="entry name" value="INNER MEMBRANE PROTEIN YDCZ"/>
    <property type="match status" value="1"/>
</dbReference>
<evidence type="ECO:0000313" key="2">
    <source>
        <dbReference type="EMBL" id="WBE25121.1"/>
    </source>
</evidence>
<feature type="transmembrane region" description="Helical" evidence="1">
    <location>
        <begin position="99"/>
        <end position="116"/>
    </location>
</feature>
<sequence length="150" mass="16121">MSPQVYWSLLAMAFISGALMPLQAGINGLLAKEVSSVLNAATVSFLVGTAALLLLALWQRDPVSLTTLKSLHWWHWAGGLLGAFFVFTAAFVAPRIGALLFMALVLLGQLSSAVFLDNQGWVGYKEVPINLGKIAGLLLILSGIWVIRRS</sequence>
<reference evidence="2 3" key="1">
    <citation type="submission" date="2022-12" db="EMBL/GenBank/DDBJ databases">
        <title>Coexistence and Characterization of a Novel Tigecycline Resistance gene tet(X) variant and blaNDM-1 in a Pseudomonas caeni Isolate of Chicken Origin.</title>
        <authorList>
            <person name="Lu X."/>
            <person name="Zhang L."/>
            <person name="Li R."/>
            <person name="Wang Z."/>
        </authorList>
    </citation>
    <scope>NUCLEOTIDE SEQUENCE [LARGE SCALE GENOMIC DNA]</scope>
    <source>
        <strain evidence="2 3">CE14</strain>
    </source>
</reference>
<evidence type="ECO:0000313" key="3">
    <source>
        <dbReference type="Proteomes" id="UP001212189"/>
    </source>
</evidence>
<keyword evidence="1" id="KW-0812">Transmembrane</keyword>
<accession>A0AAF0AK58</accession>